<dbReference type="GO" id="GO:0050415">
    <property type="term" value="F:formimidoylglutamase activity"/>
    <property type="evidence" value="ECO:0007669"/>
    <property type="project" value="UniProtKB-UniRule"/>
</dbReference>
<dbReference type="GO" id="GO:0019557">
    <property type="term" value="P:L-histidine catabolic process to glutamate and formate"/>
    <property type="evidence" value="ECO:0007669"/>
    <property type="project" value="UniProtKB-UniPathway"/>
</dbReference>
<evidence type="ECO:0000256" key="6">
    <source>
        <dbReference type="PROSITE-ProRule" id="PRU00742"/>
    </source>
</evidence>
<dbReference type="Pfam" id="PF00491">
    <property type="entry name" value="Arginase"/>
    <property type="match status" value="1"/>
</dbReference>
<feature type="binding site" evidence="5">
    <location>
        <position position="151"/>
    </location>
    <ligand>
        <name>Mn(2+)</name>
        <dbReference type="ChEBI" id="CHEBI:29035"/>
        <label>2</label>
    </ligand>
</feature>
<feature type="binding site" evidence="5">
    <location>
        <position position="155"/>
    </location>
    <ligand>
        <name>Mn(2+)</name>
        <dbReference type="ChEBI" id="CHEBI:29035"/>
        <label>1</label>
    </ligand>
</feature>
<name>A0A8I0LFW1_9CORY</name>
<dbReference type="EMBL" id="JACSPR010000006">
    <property type="protein sequence ID" value="MBD8030588.1"/>
    <property type="molecule type" value="Genomic_DNA"/>
</dbReference>
<evidence type="ECO:0000313" key="8">
    <source>
        <dbReference type="Proteomes" id="UP000650224"/>
    </source>
</evidence>
<comment type="cofactor">
    <cofactor evidence="5">
        <name>Mn(2+)</name>
        <dbReference type="ChEBI" id="CHEBI:29035"/>
    </cofactor>
    <text evidence="5">Binds 2 manganese ions per subunit.</text>
</comment>
<dbReference type="UniPathway" id="UPA00379">
    <property type="reaction ID" value="UER00552"/>
</dbReference>
<keyword evidence="3 5" id="KW-0369">Histidine metabolism</keyword>
<comment type="caution">
    <text evidence="7">The sequence shown here is derived from an EMBL/GenBank/DDBJ whole genome shotgun (WGS) entry which is preliminary data.</text>
</comment>
<feature type="binding site" evidence="5">
    <location>
        <position position="239"/>
    </location>
    <ligand>
        <name>Mn(2+)</name>
        <dbReference type="ChEBI" id="CHEBI:29035"/>
        <label>1</label>
    </ligand>
</feature>
<dbReference type="HAMAP" id="MF_00737">
    <property type="entry name" value="Formimidoylglutam"/>
    <property type="match status" value="1"/>
</dbReference>
<dbReference type="GO" id="GO:0033389">
    <property type="term" value="P:putrescine biosynthetic process from arginine, via agmatine"/>
    <property type="evidence" value="ECO:0007669"/>
    <property type="project" value="TreeGrafter"/>
</dbReference>
<dbReference type="InterPro" id="IPR006035">
    <property type="entry name" value="Ureohydrolase"/>
</dbReference>
<dbReference type="PROSITE" id="PS51409">
    <property type="entry name" value="ARGINASE_2"/>
    <property type="match status" value="1"/>
</dbReference>
<evidence type="ECO:0000256" key="3">
    <source>
        <dbReference type="ARBA" id="ARBA00022808"/>
    </source>
</evidence>
<evidence type="ECO:0000256" key="1">
    <source>
        <dbReference type="ARBA" id="ARBA00022723"/>
    </source>
</evidence>
<feature type="binding site" evidence="5">
    <location>
        <position position="241"/>
    </location>
    <ligand>
        <name>Mn(2+)</name>
        <dbReference type="ChEBI" id="CHEBI:29035"/>
        <label>2</label>
    </ligand>
</feature>
<proteinExistence type="inferred from homology"/>
<evidence type="ECO:0000313" key="7">
    <source>
        <dbReference type="EMBL" id="MBD8030588.1"/>
    </source>
</evidence>
<dbReference type="PANTHER" id="PTHR11358">
    <property type="entry name" value="ARGINASE/AGMATINASE"/>
    <property type="match status" value="1"/>
</dbReference>
<dbReference type="RefSeq" id="WP_191733834.1">
    <property type="nucleotide sequence ID" value="NZ_JACSPR010000006.1"/>
</dbReference>
<dbReference type="InterPro" id="IPR023696">
    <property type="entry name" value="Ureohydrolase_dom_sf"/>
</dbReference>
<dbReference type="InterPro" id="IPR005923">
    <property type="entry name" value="HutG"/>
</dbReference>
<dbReference type="GO" id="GO:0030145">
    <property type="term" value="F:manganese ion binding"/>
    <property type="evidence" value="ECO:0007669"/>
    <property type="project" value="UniProtKB-UniRule"/>
</dbReference>
<keyword evidence="4 5" id="KW-0464">Manganese</keyword>
<dbReference type="GO" id="GO:0008783">
    <property type="term" value="F:agmatinase activity"/>
    <property type="evidence" value="ECO:0007669"/>
    <property type="project" value="TreeGrafter"/>
</dbReference>
<dbReference type="Gene3D" id="3.40.800.10">
    <property type="entry name" value="Ureohydrolase domain"/>
    <property type="match status" value="1"/>
</dbReference>
<keyword evidence="8" id="KW-1185">Reference proteome</keyword>
<comment type="catalytic activity">
    <reaction evidence="5">
        <text>N-formimidoyl-L-glutamate + H2O = formamide + L-glutamate</text>
        <dbReference type="Rhea" id="RHEA:22492"/>
        <dbReference type="ChEBI" id="CHEBI:15377"/>
        <dbReference type="ChEBI" id="CHEBI:16397"/>
        <dbReference type="ChEBI" id="CHEBI:29985"/>
        <dbReference type="ChEBI" id="CHEBI:58928"/>
        <dbReference type="EC" id="3.5.3.8"/>
    </reaction>
</comment>
<comment type="function">
    <text evidence="5">Catalyzes the conversion of N-formimidoyl-L-glutamate to L-glutamate and formamide.</text>
</comment>
<dbReference type="AlphaFoldDB" id="A0A8I0LFW1"/>
<organism evidence="7 8">
    <name type="scientific">Corynebacterium gallinarum</name>
    <dbReference type="NCBI Taxonomy" id="2762214"/>
    <lineage>
        <taxon>Bacteria</taxon>
        <taxon>Bacillati</taxon>
        <taxon>Actinomycetota</taxon>
        <taxon>Actinomycetes</taxon>
        <taxon>Mycobacteriales</taxon>
        <taxon>Corynebacteriaceae</taxon>
        <taxon>Corynebacterium</taxon>
    </lineage>
</organism>
<dbReference type="CDD" id="cd09988">
    <property type="entry name" value="Formimidoylglutamase"/>
    <property type="match status" value="1"/>
</dbReference>
<comment type="pathway">
    <text evidence="5">Amino-acid degradation; L-histidine degradation into L-glutamate; L-glutamate from N-formimidoyl-L-glutamate (hydrolase route): step 1/1.</text>
</comment>
<comment type="similarity">
    <text evidence="5 6">Belongs to the arginase family.</text>
</comment>
<feature type="binding site" evidence="5">
    <location>
        <position position="239"/>
    </location>
    <ligand>
        <name>Mn(2+)</name>
        <dbReference type="ChEBI" id="CHEBI:29035"/>
        <label>2</label>
    </ligand>
</feature>
<gene>
    <name evidence="5" type="primary">hutG</name>
    <name evidence="7" type="ORF">H9627_09700</name>
</gene>
<dbReference type="GO" id="GO:0019556">
    <property type="term" value="P:L-histidine catabolic process to glutamate and formamide"/>
    <property type="evidence" value="ECO:0007669"/>
    <property type="project" value="UniProtKB-UniPathway"/>
</dbReference>
<evidence type="ECO:0000256" key="4">
    <source>
        <dbReference type="ARBA" id="ARBA00023211"/>
    </source>
</evidence>
<accession>A0A8I0LFW1</accession>
<dbReference type="SUPFAM" id="SSF52768">
    <property type="entry name" value="Arginase/deacetylase"/>
    <property type="match status" value="1"/>
</dbReference>
<protein>
    <recommendedName>
        <fullName evidence="5">Formimidoylglutamase</fullName>
        <ecNumber evidence="5">3.5.3.8</ecNumber>
    </recommendedName>
    <alternativeName>
        <fullName evidence="5">Formiminoglutamase</fullName>
    </alternativeName>
    <alternativeName>
        <fullName evidence="5">Formiminoglutamate hydrolase</fullName>
    </alternativeName>
</protein>
<dbReference type="EC" id="3.5.3.8" evidence="5"/>
<feature type="binding site" evidence="5">
    <location>
        <position position="153"/>
    </location>
    <ligand>
        <name>Mn(2+)</name>
        <dbReference type="ChEBI" id="CHEBI:29035"/>
        <label>2</label>
    </ligand>
</feature>
<feature type="binding site" evidence="5">
    <location>
        <position position="151"/>
    </location>
    <ligand>
        <name>Mn(2+)</name>
        <dbReference type="ChEBI" id="CHEBI:29035"/>
        <label>1</label>
    </ligand>
</feature>
<evidence type="ECO:0000256" key="5">
    <source>
        <dbReference type="HAMAP-Rule" id="MF_00737"/>
    </source>
</evidence>
<evidence type="ECO:0000256" key="2">
    <source>
        <dbReference type="ARBA" id="ARBA00022801"/>
    </source>
</evidence>
<keyword evidence="1 5" id="KW-0479">Metal-binding</keyword>
<dbReference type="Proteomes" id="UP000650224">
    <property type="component" value="Unassembled WGS sequence"/>
</dbReference>
<keyword evidence="2 5" id="KW-0378">Hydrolase</keyword>
<sequence length="323" mass="34460">MDNELFGIELPDTWVGRIDGDNPEHALWYTTVRPLPEPDEVDAGVVTLGFASDEGNLRNHGAAGAALGPDAIRGVLGLVAVHDARPRYDAGTIRVDGDLERGHDELSAAIETIARAGHLPIVLGGGHEAGFASHRGIYRVLGSSPAIINLDAHLDLRAAERPTNGTPFRQVRELVGEEFRYSVLGVSVPNNTTFLFNAARDFGTHVTTDDELNAMSPQEAADHALALARDAEHIHLTVDIDVLSEALAPGTGSPAAVGVELGRIRAICTGLAATGRLKLVDVVEVNPRLDHNNQTARVAARLIHEIAEAHLEATQEMCSQANR</sequence>
<dbReference type="PANTHER" id="PTHR11358:SF35">
    <property type="entry name" value="FORMIMIDOYLGLUTAMASE"/>
    <property type="match status" value="1"/>
</dbReference>
<reference evidence="7 8" key="1">
    <citation type="submission" date="2020-08" db="EMBL/GenBank/DDBJ databases">
        <title>A Genomic Blueprint of the Chicken Gut Microbiome.</title>
        <authorList>
            <person name="Gilroy R."/>
            <person name="Ravi A."/>
            <person name="Getino M."/>
            <person name="Pursley I."/>
            <person name="Horton D.L."/>
            <person name="Alikhan N.-F."/>
            <person name="Baker D."/>
            <person name="Gharbi K."/>
            <person name="Hall N."/>
            <person name="Watson M."/>
            <person name="Adriaenssens E.M."/>
            <person name="Foster-Nyarko E."/>
            <person name="Jarju S."/>
            <person name="Secka A."/>
            <person name="Antonio M."/>
            <person name="Oren A."/>
            <person name="Chaudhuri R."/>
            <person name="La Ragione R.M."/>
            <person name="Hildebrand F."/>
            <person name="Pallen M.J."/>
        </authorList>
    </citation>
    <scope>NUCLEOTIDE SEQUENCE [LARGE SCALE GENOMIC DNA]</scope>
    <source>
        <strain evidence="7 8">Sa1YVA5</strain>
    </source>
</reference>
<feature type="binding site" evidence="5">
    <location>
        <position position="127"/>
    </location>
    <ligand>
        <name>Mn(2+)</name>
        <dbReference type="ChEBI" id="CHEBI:29035"/>
        <label>1</label>
    </ligand>
</feature>